<reference evidence="1 2" key="1">
    <citation type="journal article" date="2019" name="Commun. Biol.">
        <title>The bagworm genome reveals a unique fibroin gene that provides high tensile strength.</title>
        <authorList>
            <person name="Kono N."/>
            <person name="Nakamura H."/>
            <person name="Ohtoshi R."/>
            <person name="Tomita M."/>
            <person name="Numata K."/>
            <person name="Arakawa K."/>
        </authorList>
    </citation>
    <scope>NUCLEOTIDE SEQUENCE [LARGE SCALE GENOMIC DNA]</scope>
</reference>
<keyword evidence="2" id="KW-1185">Reference proteome</keyword>
<protein>
    <submittedName>
        <fullName evidence="1">Uncharacterized protein</fullName>
    </submittedName>
</protein>
<dbReference type="OrthoDB" id="413361at2759"/>
<dbReference type="AlphaFoldDB" id="A0A4C1ZQH6"/>
<gene>
    <name evidence="1" type="ORF">EVAR_64297_1</name>
</gene>
<sequence>MCATGTGEEGLTYVEANCDPEKQKWLQARAEGLQSFQDNQVWEVVSTPINASTVQYSSRQFLCPDVLR</sequence>
<proteinExistence type="predicted"/>
<evidence type="ECO:0000313" key="2">
    <source>
        <dbReference type="Proteomes" id="UP000299102"/>
    </source>
</evidence>
<name>A0A4C1ZQH6_EUMVA</name>
<evidence type="ECO:0000313" key="1">
    <source>
        <dbReference type="EMBL" id="GBP90716.1"/>
    </source>
</evidence>
<accession>A0A4C1ZQH6</accession>
<dbReference type="EMBL" id="BGZK01002106">
    <property type="protein sequence ID" value="GBP90716.1"/>
    <property type="molecule type" value="Genomic_DNA"/>
</dbReference>
<dbReference type="Proteomes" id="UP000299102">
    <property type="component" value="Unassembled WGS sequence"/>
</dbReference>
<organism evidence="1 2">
    <name type="scientific">Eumeta variegata</name>
    <name type="common">Bagworm moth</name>
    <name type="synonym">Eumeta japonica</name>
    <dbReference type="NCBI Taxonomy" id="151549"/>
    <lineage>
        <taxon>Eukaryota</taxon>
        <taxon>Metazoa</taxon>
        <taxon>Ecdysozoa</taxon>
        <taxon>Arthropoda</taxon>
        <taxon>Hexapoda</taxon>
        <taxon>Insecta</taxon>
        <taxon>Pterygota</taxon>
        <taxon>Neoptera</taxon>
        <taxon>Endopterygota</taxon>
        <taxon>Lepidoptera</taxon>
        <taxon>Glossata</taxon>
        <taxon>Ditrysia</taxon>
        <taxon>Tineoidea</taxon>
        <taxon>Psychidae</taxon>
        <taxon>Oiketicinae</taxon>
        <taxon>Eumeta</taxon>
    </lineage>
</organism>
<comment type="caution">
    <text evidence="1">The sequence shown here is derived from an EMBL/GenBank/DDBJ whole genome shotgun (WGS) entry which is preliminary data.</text>
</comment>